<dbReference type="Proteomes" id="UP001234297">
    <property type="component" value="Chromosome 8"/>
</dbReference>
<gene>
    <name evidence="1" type="ORF">MRB53_025527</name>
</gene>
<proteinExistence type="predicted"/>
<sequence length="383" mass="43720">MLVMRLHIGIDSTITKDGLSSSITHVDHDHAHGASSNHTHGQHSSHDNGHSLGHVQGQDANDHAIYNPASDELTHASHVQDMVSDHAVVQQVRIIWYQSSRNALGVLPSSFMVARRGRGRANLRDDRDEEIQVARLRFDMVGQGSGVTGSQRLPQISSWEKMKCRLRENFLPPDFGQSIFSQFNNIHQDNKSVVDYTKEFYKLMAHNKTQETEEQLVARYIGGLKFEIRDEVEMQLVWRLNDAYQLVEVEKKLTRGRGKKTMLMFVAFTLPLKGSHYPKDCPKRQVDAHVNLADEEVDGEHEDPFGEPKYDDDDEVEYEEIGPEKGDCLVIQRALTTSEVEEDKEWLRSNIFKTWCKSHGKVQLKGFDFIKDMYANDEDFGGI</sequence>
<name>A0ACC2LFH8_PERAE</name>
<protein>
    <submittedName>
        <fullName evidence="1">Uncharacterized protein</fullName>
    </submittedName>
</protein>
<accession>A0ACC2LFH8</accession>
<evidence type="ECO:0000313" key="1">
    <source>
        <dbReference type="EMBL" id="KAJ8632191.1"/>
    </source>
</evidence>
<dbReference type="EMBL" id="CM056816">
    <property type="protein sequence ID" value="KAJ8632191.1"/>
    <property type="molecule type" value="Genomic_DNA"/>
</dbReference>
<comment type="caution">
    <text evidence="1">The sequence shown here is derived from an EMBL/GenBank/DDBJ whole genome shotgun (WGS) entry which is preliminary data.</text>
</comment>
<organism evidence="1 2">
    <name type="scientific">Persea americana</name>
    <name type="common">Avocado</name>
    <dbReference type="NCBI Taxonomy" id="3435"/>
    <lineage>
        <taxon>Eukaryota</taxon>
        <taxon>Viridiplantae</taxon>
        <taxon>Streptophyta</taxon>
        <taxon>Embryophyta</taxon>
        <taxon>Tracheophyta</taxon>
        <taxon>Spermatophyta</taxon>
        <taxon>Magnoliopsida</taxon>
        <taxon>Magnoliidae</taxon>
        <taxon>Laurales</taxon>
        <taxon>Lauraceae</taxon>
        <taxon>Persea</taxon>
    </lineage>
</organism>
<evidence type="ECO:0000313" key="2">
    <source>
        <dbReference type="Proteomes" id="UP001234297"/>
    </source>
</evidence>
<keyword evidence="2" id="KW-1185">Reference proteome</keyword>
<reference evidence="1 2" key="1">
    <citation type="journal article" date="2022" name="Hortic Res">
        <title>A haplotype resolved chromosomal level avocado genome allows analysis of novel avocado genes.</title>
        <authorList>
            <person name="Nath O."/>
            <person name="Fletcher S.J."/>
            <person name="Hayward A."/>
            <person name="Shaw L.M."/>
            <person name="Masouleh A.K."/>
            <person name="Furtado A."/>
            <person name="Henry R.J."/>
            <person name="Mitter N."/>
        </authorList>
    </citation>
    <scope>NUCLEOTIDE SEQUENCE [LARGE SCALE GENOMIC DNA]</scope>
    <source>
        <strain evidence="2">cv. Hass</strain>
    </source>
</reference>